<reference evidence="10 11" key="1">
    <citation type="submission" date="2018-06" db="EMBL/GenBank/DDBJ databases">
        <authorList>
            <consortium name="Pathogen Informatics"/>
            <person name="Doyle S."/>
        </authorList>
    </citation>
    <scope>NUCLEOTIDE SEQUENCE [LARGE SCALE GENOMIC DNA]</scope>
    <source>
        <strain evidence="10 11">NCTC12360</strain>
    </source>
</reference>
<name>A0A376GVG1_ENTGA</name>
<keyword evidence="4" id="KW-0572">Peptidoglycan-anchor</keyword>
<keyword evidence="3 7" id="KW-0732">Signal</keyword>
<feature type="compositionally biased region" description="Polar residues" evidence="5">
    <location>
        <begin position="121"/>
        <end position="155"/>
    </location>
</feature>
<evidence type="ECO:0000313" key="11">
    <source>
        <dbReference type="Proteomes" id="UP000254807"/>
    </source>
</evidence>
<dbReference type="AlphaFoldDB" id="A0A376GVG1"/>
<sequence length="290" mass="29488">MKKFILSSLFSATLLVGGVSHTAFAEENLPSNPTTPPSEEVILPFTEDSTTPSDPVLPPEPGDSGTEGGDTGITTLPEPGDSGIEGGNTDTTMSPEPGDSGTGSSDTGTTPPLETGGSGNTGDSEPSQATPPNTENSNAGSSDTNKPTPPSSENTDTGHTGTTPPTTHVGVNSDGTINSSGNGAQMTPIQTNDVNELTHIPTASTPVETDTGEKIVSVVDGVAYKQANDGTLTPITAEVKQLPSGNITVKGSDGQLKVLPKTGTKQTVMMTVLGSLLTLGSAFVWWKKRV</sequence>
<feature type="compositionally biased region" description="Low complexity" evidence="5">
    <location>
        <begin position="94"/>
        <end position="112"/>
    </location>
</feature>
<dbReference type="PROSITE" id="PS50847">
    <property type="entry name" value="GRAM_POS_ANCHORING"/>
    <property type="match status" value="1"/>
</dbReference>
<evidence type="ECO:0000256" key="5">
    <source>
        <dbReference type="SAM" id="MobiDB-lite"/>
    </source>
</evidence>
<organism evidence="10 11">
    <name type="scientific">Enterococcus gallinarum</name>
    <dbReference type="NCBI Taxonomy" id="1353"/>
    <lineage>
        <taxon>Bacteria</taxon>
        <taxon>Bacillati</taxon>
        <taxon>Bacillota</taxon>
        <taxon>Bacilli</taxon>
        <taxon>Lactobacillales</taxon>
        <taxon>Enterococcaceae</taxon>
        <taxon>Enterococcus</taxon>
    </lineage>
</organism>
<dbReference type="NCBIfam" id="TIGR01167">
    <property type="entry name" value="LPXTG_anchor"/>
    <property type="match status" value="1"/>
</dbReference>
<proteinExistence type="predicted"/>
<reference evidence="9" key="2">
    <citation type="submission" date="2023-03" db="EMBL/GenBank/DDBJ databases">
        <authorList>
            <person name="Shen W."/>
            <person name="Cai J."/>
        </authorList>
    </citation>
    <scope>NUCLEOTIDE SEQUENCE</scope>
    <source>
        <strain evidence="9">K69-2</strain>
    </source>
</reference>
<feature type="compositionally biased region" description="Low complexity" evidence="5">
    <location>
        <begin position="157"/>
        <end position="171"/>
    </location>
</feature>
<evidence type="ECO:0000259" key="8">
    <source>
        <dbReference type="PROSITE" id="PS50847"/>
    </source>
</evidence>
<evidence type="ECO:0000256" key="1">
    <source>
        <dbReference type="ARBA" id="ARBA00022512"/>
    </source>
</evidence>
<feature type="domain" description="Gram-positive cocci surface proteins LPxTG" evidence="8">
    <location>
        <begin position="259"/>
        <end position="290"/>
    </location>
</feature>
<feature type="signal peptide" evidence="7">
    <location>
        <begin position="1"/>
        <end position="25"/>
    </location>
</feature>
<keyword evidence="2" id="KW-0964">Secreted</keyword>
<evidence type="ECO:0000256" key="4">
    <source>
        <dbReference type="ARBA" id="ARBA00023088"/>
    </source>
</evidence>
<feature type="compositionally biased region" description="Polar residues" evidence="5">
    <location>
        <begin position="173"/>
        <end position="185"/>
    </location>
</feature>
<evidence type="ECO:0000256" key="7">
    <source>
        <dbReference type="SAM" id="SignalP"/>
    </source>
</evidence>
<protein>
    <submittedName>
        <fullName evidence="9">LPXTG cell wall anchor domain-containing protein</fullName>
    </submittedName>
    <submittedName>
        <fullName evidence="10">Pheromone response surface protein PrgC</fullName>
    </submittedName>
</protein>
<keyword evidence="11" id="KW-1185">Reference proteome</keyword>
<gene>
    <name evidence="10" type="ORF">NCTC12360_00956</name>
    <name evidence="9" type="ORF">P7E30_13515</name>
</gene>
<keyword evidence="6" id="KW-0812">Transmembrane</keyword>
<evidence type="ECO:0000313" key="9">
    <source>
        <dbReference type="EMBL" id="MDT2691191.1"/>
    </source>
</evidence>
<keyword evidence="6" id="KW-1133">Transmembrane helix</keyword>
<keyword evidence="1" id="KW-0134">Cell wall</keyword>
<dbReference type="InterPro" id="IPR019931">
    <property type="entry name" value="LPXTG_anchor"/>
</dbReference>
<dbReference type="Proteomes" id="UP000254807">
    <property type="component" value="Unassembled WGS sequence"/>
</dbReference>
<dbReference type="EMBL" id="UFYW01000001">
    <property type="protein sequence ID" value="STD82527.1"/>
    <property type="molecule type" value="Genomic_DNA"/>
</dbReference>
<accession>A0A376GVG1</accession>
<evidence type="ECO:0000256" key="2">
    <source>
        <dbReference type="ARBA" id="ARBA00022525"/>
    </source>
</evidence>
<dbReference type="EMBL" id="JARPZN010000011">
    <property type="protein sequence ID" value="MDT2691191.1"/>
    <property type="molecule type" value="Genomic_DNA"/>
</dbReference>
<feature type="region of interest" description="Disordered" evidence="5">
    <location>
        <begin position="26"/>
        <end position="185"/>
    </location>
</feature>
<evidence type="ECO:0000313" key="10">
    <source>
        <dbReference type="EMBL" id="STD82527.1"/>
    </source>
</evidence>
<dbReference type="Pfam" id="PF00746">
    <property type="entry name" value="Gram_pos_anchor"/>
    <property type="match status" value="1"/>
</dbReference>
<feature type="chain" id="PRO_5042703905" evidence="7">
    <location>
        <begin position="26"/>
        <end position="290"/>
    </location>
</feature>
<dbReference type="RefSeq" id="WP_010709816.1">
    <property type="nucleotide sequence ID" value="NZ_JARPZN010000011.1"/>
</dbReference>
<feature type="transmembrane region" description="Helical" evidence="6">
    <location>
        <begin position="267"/>
        <end position="286"/>
    </location>
</feature>
<evidence type="ECO:0000256" key="6">
    <source>
        <dbReference type="SAM" id="Phobius"/>
    </source>
</evidence>
<dbReference type="Proteomes" id="UP001183682">
    <property type="component" value="Unassembled WGS sequence"/>
</dbReference>
<keyword evidence="6" id="KW-0472">Membrane</keyword>
<dbReference type="OrthoDB" id="2194813at2"/>
<evidence type="ECO:0000256" key="3">
    <source>
        <dbReference type="ARBA" id="ARBA00022729"/>
    </source>
</evidence>